<sequence>MIRISNQIATPPAGGEPAADKALQPSKPEADRKGAPGAPLQALAKRSASSADAASGQLRANAAPPRAALPGLKRESAGAMTLAVRAHDAGRAQAHTHADEAKPQGHELALAFKPSLTPGDAHGADGESHTPEHTHAADAKPHEPEHPHAGEHEEPAFDHEAHLAHHHAQIAAAKAHLDPHKRLSDFMQRLSQHKANVLTKLVGG</sequence>
<evidence type="ECO:0000256" key="1">
    <source>
        <dbReference type="SAM" id="MobiDB-lite"/>
    </source>
</evidence>
<proteinExistence type="predicted"/>
<dbReference type="RefSeq" id="WP_136898158.1">
    <property type="nucleotide sequence ID" value="NZ_SWJE01000017.1"/>
</dbReference>
<feature type="region of interest" description="Disordered" evidence="1">
    <location>
        <begin position="115"/>
        <end position="152"/>
    </location>
</feature>
<dbReference type="EMBL" id="SWJE01000017">
    <property type="protein sequence ID" value="TKC81617.1"/>
    <property type="molecule type" value="Genomic_DNA"/>
</dbReference>
<name>A0A4U1HPA7_9BURK</name>
<accession>A0A4U1HPA7</accession>
<dbReference type="Proteomes" id="UP000305539">
    <property type="component" value="Unassembled WGS sequence"/>
</dbReference>
<evidence type="ECO:0000313" key="2">
    <source>
        <dbReference type="EMBL" id="TKC81617.1"/>
    </source>
</evidence>
<feature type="region of interest" description="Disordered" evidence="1">
    <location>
        <begin position="1"/>
        <end position="71"/>
    </location>
</feature>
<feature type="compositionally biased region" description="Low complexity" evidence="1">
    <location>
        <begin position="42"/>
        <end position="71"/>
    </location>
</feature>
<protein>
    <submittedName>
        <fullName evidence="2">Uncharacterized protein</fullName>
    </submittedName>
</protein>
<reference evidence="2 3" key="1">
    <citation type="submission" date="2019-04" db="EMBL/GenBank/DDBJ databases">
        <title>Trinickia sp. 7GSK02, isolated from subtropical forest soil.</title>
        <authorList>
            <person name="Gao Z.-H."/>
            <person name="Qiu L.-H."/>
        </authorList>
    </citation>
    <scope>NUCLEOTIDE SEQUENCE [LARGE SCALE GENOMIC DNA]</scope>
    <source>
        <strain evidence="2 3">7GSK02</strain>
    </source>
</reference>
<keyword evidence="3" id="KW-1185">Reference proteome</keyword>
<dbReference type="AlphaFoldDB" id="A0A4U1HPA7"/>
<organism evidence="2 3">
    <name type="scientific">Trinickia terrae</name>
    <dbReference type="NCBI Taxonomy" id="2571161"/>
    <lineage>
        <taxon>Bacteria</taxon>
        <taxon>Pseudomonadati</taxon>
        <taxon>Pseudomonadota</taxon>
        <taxon>Betaproteobacteria</taxon>
        <taxon>Burkholderiales</taxon>
        <taxon>Burkholderiaceae</taxon>
        <taxon>Trinickia</taxon>
    </lineage>
</organism>
<evidence type="ECO:0000313" key="3">
    <source>
        <dbReference type="Proteomes" id="UP000305539"/>
    </source>
</evidence>
<gene>
    <name evidence="2" type="ORF">FAZ69_26985</name>
</gene>
<feature type="compositionally biased region" description="Basic and acidic residues" evidence="1">
    <location>
        <begin position="122"/>
        <end position="152"/>
    </location>
</feature>
<comment type="caution">
    <text evidence="2">The sequence shown here is derived from an EMBL/GenBank/DDBJ whole genome shotgun (WGS) entry which is preliminary data.</text>
</comment>